<feature type="domain" description="Glycosyltransferase 2-like" evidence="1">
    <location>
        <begin position="2"/>
        <end position="129"/>
    </location>
</feature>
<comment type="caution">
    <text evidence="2">The sequence shown here is derived from an EMBL/GenBank/DDBJ whole genome shotgun (WGS) entry which is preliminary data.</text>
</comment>
<accession>X0ZRF8</accession>
<dbReference type="EMBL" id="BART01008967">
    <property type="protein sequence ID" value="GAG60632.1"/>
    <property type="molecule type" value="Genomic_DNA"/>
</dbReference>
<dbReference type="SUPFAM" id="SSF53448">
    <property type="entry name" value="Nucleotide-diphospho-sugar transferases"/>
    <property type="match status" value="1"/>
</dbReference>
<dbReference type="InterPro" id="IPR029044">
    <property type="entry name" value="Nucleotide-diphossugar_trans"/>
</dbReference>
<name>X0ZRF8_9ZZZZ</name>
<gene>
    <name evidence="2" type="ORF">S01H4_20011</name>
</gene>
<dbReference type="Gene3D" id="3.90.550.10">
    <property type="entry name" value="Spore Coat Polysaccharide Biosynthesis Protein SpsA, Chain A"/>
    <property type="match status" value="1"/>
</dbReference>
<proteinExistence type="predicted"/>
<dbReference type="PANTHER" id="PTHR48090:SF7">
    <property type="entry name" value="RFBJ PROTEIN"/>
    <property type="match status" value="1"/>
</dbReference>
<evidence type="ECO:0000313" key="2">
    <source>
        <dbReference type="EMBL" id="GAG60632.1"/>
    </source>
</evidence>
<dbReference type="CDD" id="cd04179">
    <property type="entry name" value="DPM_DPG-synthase_like"/>
    <property type="match status" value="1"/>
</dbReference>
<evidence type="ECO:0000259" key="1">
    <source>
        <dbReference type="Pfam" id="PF00535"/>
    </source>
</evidence>
<reference evidence="2" key="1">
    <citation type="journal article" date="2014" name="Front. Microbiol.">
        <title>High frequency of phylogenetically diverse reductive dehalogenase-homologous genes in deep subseafloor sedimentary metagenomes.</title>
        <authorList>
            <person name="Kawai M."/>
            <person name="Futagami T."/>
            <person name="Toyoda A."/>
            <person name="Takaki Y."/>
            <person name="Nishi S."/>
            <person name="Hori S."/>
            <person name="Arai W."/>
            <person name="Tsubouchi T."/>
            <person name="Morono Y."/>
            <person name="Uchiyama I."/>
            <person name="Ito T."/>
            <person name="Fujiyama A."/>
            <person name="Inagaki F."/>
            <person name="Takami H."/>
        </authorList>
    </citation>
    <scope>NUCLEOTIDE SEQUENCE</scope>
    <source>
        <strain evidence="2">Expedition CK06-06</strain>
    </source>
</reference>
<sequence>MNDGSGDETLDVLREISEPAITILFHGRNRGKGAAIRTGLQEVTGEFTIIQDADLEYDPQDYLLLLTPILSGKAEVVYGSRFRGEHKDFSSLHWLGNKFLTLTTNLLYRSHLSDMETCYKLFRTDILKTIEFDSN</sequence>
<dbReference type="Pfam" id="PF00535">
    <property type="entry name" value="Glycos_transf_2"/>
    <property type="match status" value="1"/>
</dbReference>
<dbReference type="InterPro" id="IPR050256">
    <property type="entry name" value="Glycosyltransferase_2"/>
</dbReference>
<organism evidence="2">
    <name type="scientific">marine sediment metagenome</name>
    <dbReference type="NCBI Taxonomy" id="412755"/>
    <lineage>
        <taxon>unclassified sequences</taxon>
        <taxon>metagenomes</taxon>
        <taxon>ecological metagenomes</taxon>
    </lineage>
</organism>
<dbReference type="InterPro" id="IPR001173">
    <property type="entry name" value="Glyco_trans_2-like"/>
</dbReference>
<dbReference type="AlphaFoldDB" id="X0ZRF8"/>
<protein>
    <recommendedName>
        <fullName evidence="1">Glycosyltransferase 2-like domain-containing protein</fullName>
    </recommendedName>
</protein>
<feature type="non-terminal residue" evidence="2">
    <location>
        <position position="135"/>
    </location>
</feature>
<dbReference type="PANTHER" id="PTHR48090">
    <property type="entry name" value="UNDECAPRENYL-PHOSPHATE 4-DEOXY-4-FORMAMIDO-L-ARABINOSE TRANSFERASE-RELATED"/>
    <property type="match status" value="1"/>
</dbReference>